<feature type="region of interest" description="Disordered" evidence="1">
    <location>
        <begin position="313"/>
        <end position="338"/>
    </location>
</feature>
<feature type="compositionally biased region" description="Acidic residues" evidence="1">
    <location>
        <begin position="328"/>
        <end position="338"/>
    </location>
</feature>
<organism evidence="2 3">
    <name type="scientific">Phialocephala subalpina</name>
    <dbReference type="NCBI Taxonomy" id="576137"/>
    <lineage>
        <taxon>Eukaryota</taxon>
        <taxon>Fungi</taxon>
        <taxon>Dikarya</taxon>
        <taxon>Ascomycota</taxon>
        <taxon>Pezizomycotina</taxon>
        <taxon>Leotiomycetes</taxon>
        <taxon>Helotiales</taxon>
        <taxon>Mollisiaceae</taxon>
        <taxon>Phialocephala</taxon>
        <taxon>Phialocephala fortinii species complex</taxon>
    </lineage>
</organism>
<accession>A0A1L7WH20</accession>
<reference evidence="2 3" key="1">
    <citation type="submission" date="2016-03" db="EMBL/GenBank/DDBJ databases">
        <authorList>
            <person name="Ploux O."/>
        </authorList>
    </citation>
    <scope>NUCLEOTIDE SEQUENCE [LARGE SCALE GENOMIC DNA]</scope>
    <source>
        <strain evidence="2 3">UAMH 11012</strain>
    </source>
</reference>
<dbReference type="Proteomes" id="UP000184330">
    <property type="component" value="Unassembled WGS sequence"/>
</dbReference>
<protein>
    <submittedName>
        <fullName evidence="2">Uncharacterized protein</fullName>
    </submittedName>
</protein>
<keyword evidence="3" id="KW-1185">Reference proteome</keyword>
<gene>
    <name evidence="2" type="ORF">PAC_01947</name>
</gene>
<feature type="region of interest" description="Disordered" evidence="1">
    <location>
        <begin position="1"/>
        <end position="22"/>
    </location>
</feature>
<dbReference type="OrthoDB" id="5411773at2759"/>
<dbReference type="AlphaFoldDB" id="A0A1L7WH20"/>
<name>A0A1L7WH20_9HELO</name>
<evidence type="ECO:0000256" key="1">
    <source>
        <dbReference type="SAM" id="MobiDB-lite"/>
    </source>
</evidence>
<sequence>MDFPGSPRSASSSSSYHTAPRSPMSIAEDMSAIGSSYRSAVPMTEDIRQHIHIYLDEGLYYNALILLTDLVTAGASCPNPQKPIYAPAPLHIELVSALLIHPKHTNQAPAEERAELASQSITFLRNVLAILGPLNANLADAFSFTTHSSSRTLRRSRNAVELDDGSSGSDTEDGFERMRGVIANKGRIRNCAKDFWHMVGWAFNCSVKYPKRWKFWKVWLDFMLDVLDADWKERETLGADGNLENSLLLKYLSEVRGRSSPMKRVIRSAFAAGTLEDLQEFPQVFANETKELKVQNGQKRKRGDPMERKLGHYEEEEASSAELTDQASQDEDDTEDIDSWIGGPESIMLRQRVVTLLSRAADALPEVFVDCKDLYEAVFTCVKPLPLPAFSLLLSPSTSSQFPTVVYVSLTQLILRRFLPSSAPRPGVDNDELSQVILEQCYLPFSATTSSISDNAKVSILVESLLRLLVRVKLTFHTPSLDTAIEDGIKARESRFKGDKKKKDTATRRKDEKDMLCLRGSGQRLRSLFSWIEQQEPA</sequence>
<proteinExistence type="predicted"/>
<dbReference type="EMBL" id="FJOG01000002">
    <property type="protein sequence ID" value="CZR52070.1"/>
    <property type="molecule type" value="Genomic_DNA"/>
</dbReference>
<evidence type="ECO:0000313" key="2">
    <source>
        <dbReference type="EMBL" id="CZR52070.1"/>
    </source>
</evidence>
<evidence type="ECO:0000313" key="3">
    <source>
        <dbReference type="Proteomes" id="UP000184330"/>
    </source>
</evidence>